<evidence type="ECO:0000256" key="4">
    <source>
        <dbReference type="ARBA" id="ARBA00011182"/>
    </source>
</evidence>
<organism evidence="11 12">
    <name type="scientific">Exophiala aquamarina CBS 119918</name>
    <dbReference type="NCBI Taxonomy" id="1182545"/>
    <lineage>
        <taxon>Eukaryota</taxon>
        <taxon>Fungi</taxon>
        <taxon>Dikarya</taxon>
        <taxon>Ascomycota</taxon>
        <taxon>Pezizomycotina</taxon>
        <taxon>Eurotiomycetes</taxon>
        <taxon>Chaetothyriomycetidae</taxon>
        <taxon>Chaetothyriales</taxon>
        <taxon>Herpotrichiellaceae</taxon>
        <taxon>Exophiala</taxon>
    </lineage>
</organism>
<evidence type="ECO:0000256" key="9">
    <source>
        <dbReference type="SAM" id="Phobius"/>
    </source>
</evidence>
<proteinExistence type="inferred from homology"/>
<feature type="transmembrane region" description="Helical" evidence="9">
    <location>
        <begin position="43"/>
        <end position="64"/>
    </location>
</feature>
<sequence length="401" mass="43460">MADIEKKARLSGEQTRSAEAASVLPTTNAPSEKAAPPQSSLHPAVYVATWIGFSGGVILFNKWLLSTLGFSFPITLTAWHMSFATFMTQLLARTTTLLDGRKTVKMTGRVYIRAILPIGFFFSLSLICGNQVYLYLSVSFIQMLKATMPVAVLLISWVMGIAPPSLKTLGNVSFIVIGVVIASYGEIEFVLTGFLYQVGAIITEGTRLVMVQRLLSSAEYKMDPLVSLYYFAPVCAVMNGLTALVLEVPSMTMKNIYDVGIFLLIANAMVAFLLNVSVVFLIGKTSSLVLTLCGILKDILLVGCSVAIWGNPVTKTQLFGYAVALGGLLYYKLGAEQFKQYISQGGRAWSEFGVQRPAMRKALVFGLVILTMFILLGGLAPTYAPDQTQNLKNMLSTGLGS</sequence>
<feature type="transmembrane region" description="Helical" evidence="9">
    <location>
        <begin position="140"/>
        <end position="162"/>
    </location>
</feature>
<keyword evidence="12" id="KW-1185">Reference proteome</keyword>
<feature type="transmembrane region" description="Helical" evidence="9">
    <location>
        <begin position="289"/>
        <end position="310"/>
    </location>
</feature>
<dbReference type="RefSeq" id="XP_013263951.1">
    <property type="nucleotide sequence ID" value="XM_013408497.1"/>
</dbReference>
<dbReference type="VEuPathDB" id="FungiDB:A1O9_02927"/>
<comment type="caution">
    <text evidence="11">The sequence shown here is derived from an EMBL/GenBank/DDBJ whole genome shotgun (WGS) entry which is preliminary data.</text>
</comment>
<evidence type="ECO:0000256" key="7">
    <source>
        <dbReference type="ARBA" id="ARBA00023136"/>
    </source>
</evidence>
<comment type="subunit">
    <text evidence="4">Homooligomer.</text>
</comment>
<protein>
    <recommendedName>
        <fullName evidence="10">Sugar phosphate transporter domain-containing protein</fullName>
    </recommendedName>
</protein>
<feature type="transmembrane region" description="Helical" evidence="9">
    <location>
        <begin position="70"/>
        <end position="91"/>
    </location>
</feature>
<dbReference type="Proteomes" id="UP000027920">
    <property type="component" value="Unassembled WGS sequence"/>
</dbReference>
<feature type="compositionally biased region" description="Basic and acidic residues" evidence="8">
    <location>
        <begin position="1"/>
        <end position="10"/>
    </location>
</feature>
<dbReference type="InterPro" id="IPR004853">
    <property type="entry name" value="Sugar_P_trans_dom"/>
</dbReference>
<name>A0A072PNB2_9EURO</name>
<feature type="region of interest" description="Disordered" evidence="8">
    <location>
        <begin position="1"/>
        <end position="38"/>
    </location>
</feature>
<feature type="transmembrane region" description="Helical" evidence="9">
    <location>
        <begin position="261"/>
        <end position="282"/>
    </location>
</feature>
<feature type="transmembrane region" description="Helical" evidence="9">
    <location>
        <begin position="362"/>
        <end position="384"/>
    </location>
</feature>
<feature type="transmembrane region" description="Helical" evidence="9">
    <location>
        <begin position="169"/>
        <end position="187"/>
    </location>
</feature>
<dbReference type="STRING" id="1182545.A0A072PNB2"/>
<evidence type="ECO:0000256" key="6">
    <source>
        <dbReference type="ARBA" id="ARBA00022989"/>
    </source>
</evidence>
<evidence type="ECO:0000256" key="5">
    <source>
        <dbReference type="ARBA" id="ARBA00022692"/>
    </source>
</evidence>
<comment type="similarity">
    <text evidence="3">Belongs to the TPT transporter family. SLC35D subfamily.</text>
</comment>
<evidence type="ECO:0000256" key="1">
    <source>
        <dbReference type="ARBA" id="ARBA00003420"/>
    </source>
</evidence>
<evidence type="ECO:0000313" key="11">
    <source>
        <dbReference type="EMBL" id="KEF61361.1"/>
    </source>
</evidence>
<feature type="transmembrane region" description="Helical" evidence="9">
    <location>
        <begin position="193"/>
        <end position="215"/>
    </location>
</feature>
<evidence type="ECO:0000256" key="2">
    <source>
        <dbReference type="ARBA" id="ARBA00004477"/>
    </source>
</evidence>
<feature type="domain" description="Sugar phosphate transporter" evidence="10">
    <location>
        <begin position="44"/>
        <end position="331"/>
    </location>
</feature>
<evidence type="ECO:0000256" key="8">
    <source>
        <dbReference type="SAM" id="MobiDB-lite"/>
    </source>
</evidence>
<evidence type="ECO:0000313" key="12">
    <source>
        <dbReference type="Proteomes" id="UP000027920"/>
    </source>
</evidence>
<keyword evidence="5 9" id="KW-0812">Transmembrane</keyword>
<dbReference type="GeneID" id="25277867"/>
<evidence type="ECO:0000256" key="3">
    <source>
        <dbReference type="ARBA" id="ARBA00010425"/>
    </source>
</evidence>
<dbReference type="PANTHER" id="PTHR11132">
    <property type="entry name" value="SOLUTE CARRIER FAMILY 35"/>
    <property type="match status" value="1"/>
</dbReference>
<accession>A0A072PNB2</accession>
<feature type="transmembrane region" description="Helical" evidence="9">
    <location>
        <begin position="316"/>
        <end position="333"/>
    </location>
</feature>
<feature type="transmembrane region" description="Helical" evidence="9">
    <location>
        <begin position="227"/>
        <end position="246"/>
    </location>
</feature>
<dbReference type="Pfam" id="PF03151">
    <property type="entry name" value="TPT"/>
    <property type="match status" value="1"/>
</dbReference>
<reference evidence="11 12" key="1">
    <citation type="submission" date="2013-03" db="EMBL/GenBank/DDBJ databases">
        <title>The Genome Sequence of Exophiala aquamarina CBS 119918.</title>
        <authorList>
            <consortium name="The Broad Institute Genomics Platform"/>
            <person name="Cuomo C."/>
            <person name="de Hoog S."/>
            <person name="Gorbushina A."/>
            <person name="Walker B."/>
            <person name="Young S.K."/>
            <person name="Zeng Q."/>
            <person name="Gargeya S."/>
            <person name="Fitzgerald M."/>
            <person name="Haas B."/>
            <person name="Abouelleil A."/>
            <person name="Allen A.W."/>
            <person name="Alvarado L."/>
            <person name="Arachchi H.M."/>
            <person name="Berlin A.M."/>
            <person name="Chapman S.B."/>
            <person name="Gainer-Dewar J."/>
            <person name="Goldberg J."/>
            <person name="Griggs A."/>
            <person name="Gujja S."/>
            <person name="Hansen M."/>
            <person name="Howarth C."/>
            <person name="Imamovic A."/>
            <person name="Ireland A."/>
            <person name="Larimer J."/>
            <person name="McCowan C."/>
            <person name="Murphy C."/>
            <person name="Pearson M."/>
            <person name="Poon T.W."/>
            <person name="Priest M."/>
            <person name="Roberts A."/>
            <person name="Saif S."/>
            <person name="Shea T."/>
            <person name="Sisk P."/>
            <person name="Sykes S."/>
            <person name="Wortman J."/>
            <person name="Nusbaum C."/>
            <person name="Birren B."/>
        </authorList>
    </citation>
    <scope>NUCLEOTIDE SEQUENCE [LARGE SCALE GENOMIC DNA]</scope>
    <source>
        <strain evidence="11 12">CBS 119918</strain>
    </source>
</reference>
<dbReference type="OrthoDB" id="6418713at2759"/>
<evidence type="ECO:0000259" key="10">
    <source>
        <dbReference type="Pfam" id="PF03151"/>
    </source>
</evidence>
<dbReference type="HOGENOM" id="CLU_022332_0_0_1"/>
<gene>
    <name evidence="11" type="ORF">A1O9_02927</name>
</gene>
<dbReference type="AlphaFoldDB" id="A0A072PNB2"/>
<dbReference type="InterPro" id="IPR050186">
    <property type="entry name" value="TPT_transporter"/>
</dbReference>
<comment type="function">
    <text evidence="1">Involved in the import of GDP-mannose from the cytoplasm into the Golgi lumen.</text>
</comment>
<feature type="transmembrane region" description="Helical" evidence="9">
    <location>
        <begin position="111"/>
        <end position="134"/>
    </location>
</feature>
<keyword evidence="7 9" id="KW-0472">Membrane</keyword>
<dbReference type="EMBL" id="AMGV01000002">
    <property type="protein sequence ID" value="KEF61361.1"/>
    <property type="molecule type" value="Genomic_DNA"/>
</dbReference>
<dbReference type="GO" id="GO:0005789">
    <property type="term" value="C:endoplasmic reticulum membrane"/>
    <property type="evidence" value="ECO:0007669"/>
    <property type="project" value="UniProtKB-SubCell"/>
</dbReference>
<keyword evidence="6 9" id="KW-1133">Transmembrane helix</keyword>
<comment type="subcellular location">
    <subcellularLocation>
        <location evidence="2">Endoplasmic reticulum membrane</location>
        <topology evidence="2">Multi-pass membrane protein</topology>
    </subcellularLocation>
</comment>